<comment type="caution">
    <text evidence="2">The sequence shown here is derived from an EMBL/GenBank/DDBJ whole genome shotgun (WGS) entry which is preliminary data.</text>
</comment>
<reference evidence="2" key="1">
    <citation type="submission" date="2021-03" db="EMBL/GenBank/DDBJ databases">
        <title>Whole genome shotgun sequence of Actinoplanes consettensis NBRC 14913.</title>
        <authorList>
            <person name="Komaki H."/>
            <person name="Tamura T."/>
        </authorList>
    </citation>
    <scope>NUCLEOTIDE SEQUENCE</scope>
    <source>
        <strain evidence="2">NBRC 14913</strain>
    </source>
</reference>
<gene>
    <name evidence="2" type="ORF">Aco04nite_23370</name>
</gene>
<feature type="transmembrane region" description="Helical" evidence="1">
    <location>
        <begin position="15"/>
        <end position="33"/>
    </location>
</feature>
<keyword evidence="1" id="KW-1133">Transmembrane helix</keyword>
<accession>A0A919SHY4</accession>
<feature type="transmembrane region" description="Helical" evidence="1">
    <location>
        <begin position="96"/>
        <end position="113"/>
    </location>
</feature>
<protein>
    <recommendedName>
        <fullName evidence="4">Cell wall-active antibiotics response LiaF-like C-terminal domain-containing protein</fullName>
    </recommendedName>
</protein>
<sequence length="234" mass="24294">MRPWVGGGVSPARRVFAAALAVGGTVLLIERTVPGAELSRTAARWWPLALICLGIAGGIRLLPAANTLIGPVALLSVGTMALVFTLNPLPQWARPLLLPLALLAAGMGLLMIGKAAPVVRTGPAAIVRRETLVGFTRPVNWDPGVQPLLVLRTLIGGYRVKVLATPTADQARVDIRGALSGIDVEVPRGVAVQVDARGPGLSQDVIVAATAASAPTLRIVVLSAYSSLRVRNVV</sequence>
<evidence type="ECO:0000256" key="1">
    <source>
        <dbReference type="SAM" id="Phobius"/>
    </source>
</evidence>
<dbReference type="AlphaFoldDB" id="A0A919SHY4"/>
<organism evidence="2 3">
    <name type="scientific">Winogradskya consettensis</name>
    <dbReference type="NCBI Taxonomy" id="113560"/>
    <lineage>
        <taxon>Bacteria</taxon>
        <taxon>Bacillati</taxon>
        <taxon>Actinomycetota</taxon>
        <taxon>Actinomycetes</taxon>
        <taxon>Micromonosporales</taxon>
        <taxon>Micromonosporaceae</taxon>
        <taxon>Winogradskya</taxon>
    </lineage>
</organism>
<evidence type="ECO:0000313" key="2">
    <source>
        <dbReference type="EMBL" id="GIM71028.1"/>
    </source>
</evidence>
<dbReference type="EMBL" id="BOQP01000008">
    <property type="protein sequence ID" value="GIM71028.1"/>
    <property type="molecule type" value="Genomic_DNA"/>
</dbReference>
<keyword evidence="3" id="KW-1185">Reference proteome</keyword>
<name>A0A919SHY4_9ACTN</name>
<feature type="transmembrane region" description="Helical" evidence="1">
    <location>
        <begin position="45"/>
        <end position="62"/>
    </location>
</feature>
<feature type="transmembrane region" description="Helical" evidence="1">
    <location>
        <begin position="68"/>
        <end position="89"/>
    </location>
</feature>
<evidence type="ECO:0008006" key="4">
    <source>
        <dbReference type="Google" id="ProtNLM"/>
    </source>
</evidence>
<evidence type="ECO:0000313" key="3">
    <source>
        <dbReference type="Proteomes" id="UP000680865"/>
    </source>
</evidence>
<proteinExistence type="predicted"/>
<dbReference type="Proteomes" id="UP000680865">
    <property type="component" value="Unassembled WGS sequence"/>
</dbReference>
<keyword evidence="1" id="KW-0472">Membrane</keyword>
<keyword evidence="1" id="KW-0812">Transmembrane</keyword>